<sequence length="354" mass="41286">MNDASSILLEQKFGDAPLFKSQQDLVNQFLTLEGSPYALPANDPNFLRILNNLKAYISQLLSDTVSRTVTDSFKIALRLALEKRLQQDEVGEIYNRILDSLGKKNATLTKTERSVSATKNTFKDELSAASYVSYVTAKPMDVDNIINVGNFSIRKLFFNDLIEFLFRQSDKPKYYRFNFPLDTYCDIFWHGLEKTLNKYFNEHFADRDKIDRLQNKNLISKETLLHYEETLGNKQRDALPAFMQDPRQLSFVHQLIRELLTSLNQKRIILTFEVKEPIYSMPLIGLNPNEDGRLYYLLENDNKEQSLVNSSKEAFLIWRIFVWEKLKADKRSKEIKFLRDVKDESADTESVSER</sequence>
<dbReference type="Proteomes" id="UP000753802">
    <property type="component" value="Unassembled WGS sequence"/>
</dbReference>
<evidence type="ECO:0000313" key="1">
    <source>
        <dbReference type="EMBL" id="NCI51358.1"/>
    </source>
</evidence>
<reference evidence="1 2" key="1">
    <citation type="submission" date="2020-01" db="EMBL/GenBank/DDBJ databases">
        <title>Genome analysis.</title>
        <authorList>
            <person name="Wu S."/>
            <person name="Wang G."/>
        </authorList>
    </citation>
    <scope>NUCLEOTIDE SEQUENCE [LARGE SCALE GENOMIC DNA]</scope>
    <source>
        <strain evidence="1 2">SYL130</strain>
    </source>
</reference>
<accession>A0ABW9ZZ91</accession>
<dbReference type="RefSeq" id="WP_161819643.1">
    <property type="nucleotide sequence ID" value="NZ_JAACJS010000015.1"/>
</dbReference>
<evidence type="ECO:0000313" key="2">
    <source>
        <dbReference type="Proteomes" id="UP000753802"/>
    </source>
</evidence>
<protein>
    <submittedName>
        <fullName evidence="1">Uncharacterized protein</fullName>
    </submittedName>
</protein>
<dbReference type="EMBL" id="JAACJS010000015">
    <property type="protein sequence ID" value="NCI51358.1"/>
    <property type="molecule type" value="Genomic_DNA"/>
</dbReference>
<gene>
    <name evidence="1" type="ORF">GWC95_15625</name>
</gene>
<organism evidence="1 2">
    <name type="scientific">Sediminibacterium roseum</name>
    <dbReference type="NCBI Taxonomy" id="1978412"/>
    <lineage>
        <taxon>Bacteria</taxon>
        <taxon>Pseudomonadati</taxon>
        <taxon>Bacteroidota</taxon>
        <taxon>Chitinophagia</taxon>
        <taxon>Chitinophagales</taxon>
        <taxon>Chitinophagaceae</taxon>
        <taxon>Sediminibacterium</taxon>
    </lineage>
</organism>
<name>A0ABW9ZZ91_9BACT</name>
<comment type="caution">
    <text evidence="1">The sequence shown here is derived from an EMBL/GenBank/DDBJ whole genome shotgun (WGS) entry which is preliminary data.</text>
</comment>
<keyword evidence="2" id="KW-1185">Reference proteome</keyword>
<proteinExistence type="predicted"/>